<evidence type="ECO:0000313" key="2">
    <source>
        <dbReference type="EMBL" id="MQL97962.1"/>
    </source>
</evidence>
<feature type="region of interest" description="Disordered" evidence="1">
    <location>
        <begin position="1"/>
        <end position="25"/>
    </location>
</feature>
<dbReference type="Proteomes" id="UP000652761">
    <property type="component" value="Unassembled WGS sequence"/>
</dbReference>
<dbReference type="EMBL" id="NMUH01002122">
    <property type="protein sequence ID" value="MQL97962.1"/>
    <property type="molecule type" value="Genomic_DNA"/>
</dbReference>
<evidence type="ECO:0000256" key="1">
    <source>
        <dbReference type="SAM" id="MobiDB-lite"/>
    </source>
</evidence>
<feature type="compositionally biased region" description="Polar residues" evidence="1">
    <location>
        <begin position="8"/>
        <end position="18"/>
    </location>
</feature>
<name>A0A843VGW0_COLES</name>
<proteinExistence type="predicted"/>
<evidence type="ECO:0000313" key="3">
    <source>
        <dbReference type="Proteomes" id="UP000652761"/>
    </source>
</evidence>
<keyword evidence="3" id="KW-1185">Reference proteome</keyword>
<reference evidence="2" key="1">
    <citation type="submission" date="2017-07" db="EMBL/GenBank/DDBJ databases">
        <title>Taro Niue Genome Assembly and Annotation.</title>
        <authorList>
            <person name="Atibalentja N."/>
            <person name="Keating K."/>
            <person name="Fields C.J."/>
        </authorList>
    </citation>
    <scope>NUCLEOTIDE SEQUENCE</scope>
    <source>
        <strain evidence="2">Niue_2</strain>
        <tissue evidence="2">Leaf</tissue>
    </source>
</reference>
<organism evidence="2 3">
    <name type="scientific">Colocasia esculenta</name>
    <name type="common">Wild taro</name>
    <name type="synonym">Arum esculentum</name>
    <dbReference type="NCBI Taxonomy" id="4460"/>
    <lineage>
        <taxon>Eukaryota</taxon>
        <taxon>Viridiplantae</taxon>
        <taxon>Streptophyta</taxon>
        <taxon>Embryophyta</taxon>
        <taxon>Tracheophyta</taxon>
        <taxon>Spermatophyta</taxon>
        <taxon>Magnoliopsida</taxon>
        <taxon>Liliopsida</taxon>
        <taxon>Araceae</taxon>
        <taxon>Aroideae</taxon>
        <taxon>Colocasieae</taxon>
        <taxon>Colocasia</taxon>
    </lineage>
</organism>
<feature type="compositionally biased region" description="Low complexity" evidence="1">
    <location>
        <begin position="53"/>
        <end position="65"/>
    </location>
</feature>
<sequence length="213" mass="22817">MRAVQEKTPVSPSSSFSKEAQGKGAKDLHKYFMAKKSLNESGKSIIQKVVALSAHSNSSEHSSSSSKHKKTNGSTRSVAANKNSANSNEKLVKVLVQKQTEKNENATVKKIDLLPPSVQKAPRQVPNSHHAKSHQNVPPSPHENPVDSVVCVDTASSSVDTRSSSQKTCLAVLDNVSTQPKVVSTLVTLPRDPILPVWDSVSTHSEVVSTHSG</sequence>
<accession>A0A843VGW0</accession>
<protein>
    <submittedName>
        <fullName evidence="2">Uncharacterized protein</fullName>
    </submittedName>
</protein>
<dbReference type="AlphaFoldDB" id="A0A843VGW0"/>
<gene>
    <name evidence="2" type="ORF">Taro_030660</name>
</gene>
<feature type="region of interest" description="Disordered" evidence="1">
    <location>
        <begin position="106"/>
        <end position="148"/>
    </location>
</feature>
<feature type="compositionally biased region" description="Low complexity" evidence="1">
    <location>
        <begin position="77"/>
        <end position="88"/>
    </location>
</feature>
<comment type="caution">
    <text evidence="2">The sequence shown here is derived from an EMBL/GenBank/DDBJ whole genome shotgun (WGS) entry which is preliminary data.</text>
</comment>
<feature type="region of interest" description="Disordered" evidence="1">
    <location>
        <begin position="52"/>
        <end position="89"/>
    </location>
</feature>